<dbReference type="EMBL" id="NXIB02000042">
    <property type="protein sequence ID" value="PHX55748.1"/>
    <property type="molecule type" value="Genomic_DNA"/>
</dbReference>
<dbReference type="Proteomes" id="UP000226442">
    <property type="component" value="Unassembled WGS sequence"/>
</dbReference>
<protein>
    <submittedName>
        <fullName evidence="2">FAD-dependent oxidoreductase</fullName>
    </submittedName>
</protein>
<comment type="caution">
    <text evidence="2">The sequence shown here is derived from an EMBL/GenBank/DDBJ whole genome shotgun (WGS) entry which is preliminary data.</text>
</comment>
<evidence type="ECO:0000313" key="2">
    <source>
        <dbReference type="EMBL" id="PHX55748.1"/>
    </source>
</evidence>
<feature type="region of interest" description="Disordered" evidence="1">
    <location>
        <begin position="38"/>
        <end position="62"/>
    </location>
</feature>
<gene>
    <name evidence="2" type="ORF">CP500_009075</name>
</gene>
<evidence type="ECO:0000256" key="1">
    <source>
        <dbReference type="SAM" id="MobiDB-lite"/>
    </source>
</evidence>
<dbReference type="OrthoDB" id="501813at2"/>
<name>A0A2G4F1Y2_9CYAN</name>
<reference evidence="2" key="1">
    <citation type="submission" date="2017-10" db="EMBL/GenBank/DDBJ databases">
        <title>Draft genome sequence of the planktic cyanobacteria Tychonema bourrellyi isolated from alpine lentic freshwater.</title>
        <authorList>
            <person name="Tett A."/>
            <person name="Armanini F."/>
            <person name="Asnicar F."/>
            <person name="Boscaini A."/>
            <person name="Pasolli E."/>
            <person name="Zolfo M."/>
            <person name="Donati C."/>
            <person name="Salmaso N."/>
            <person name="Segata N."/>
        </authorList>
    </citation>
    <scope>NUCLEOTIDE SEQUENCE</scope>
    <source>
        <strain evidence="2">FEM_GT703</strain>
    </source>
</reference>
<dbReference type="RefSeq" id="WP_096829514.1">
    <property type="nucleotide sequence ID" value="NZ_NXIB02000042.1"/>
</dbReference>
<dbReference type="Pfam" id="PF12831">
    <property type="entry name" value="FAD_oxidored"/>
    <property type="match status" value="1"/>
</dbReference>
<keyword evidence="3" id="KW-1185">Reference proteome</keyword>
<feature type="compositionally biased region" description="Low complexity" evidence="1">
    <location>
        <begin position="52"/>
        <end position="62"/>
    </location>
</feature>
<sequence>MLPTFKKLAAIAIFFVAIKVVVDSPYFKKTKDSIAHRNEASATLDPPSLRQTAANKPPAAPTASVDRNFDIVVYGDEVPGICAAIWAKKTLGAKGKVAVVRSNNESAMLGGVLTRGGLGYVDLDKIPDWYRQPYAQCFREFLDKAKVPESCIEPKTADKALKEMLSEADVKVISNSTLTPHVVDRKIEYAQVKGSNVKIKANSFIDVTQDAELARKAGLSYYTGYESQNIKSKNETLAISIVPTITGLTMSDLRRMEDEILYNTPLVEKIKTSITKTNDPASTEFWMRNFLSTIYQAYRDGYNIRSVALGGAYHVDRNLPFTQDKGFFFDKANICVYKDNSMSWNGFLFKYQVDQLMKMEANDRKPTPEMLKEMSYLQEWLQKKSGKDVRVFIPDEAYIRQTLNIRDVVEPLTGKEIIKGGTEAEKSIGSFSYDFDLRGGVKDLSSRIPGLPVYNFGIESALASKVNNLAIVGRSSGYVGMAVSVGRIATVNIYQGQGVGVAAGLASKLGVPLNTITSAKTKQTLETLTGKTTYLSGRDTSYGVDYQEVK</sequence>
<organism evidence="2 3">
    <name type="scientific">Tychonema bourrellyi FEM_GT703</name>
    <dbReference type="NCBI Taxonomy" id="2040638"/>
    <lineage>
        <taxon>Bacteria</taxon>
        <taxon>Bacillati</taxon>
        <taxon>Cyanobacteriota</taxon>
        <taxon>Cyanophyceae</taxon>
        <taxon>Oscillatoriophycideae</taxon>
        <taxon>Oscillatoriales</taxon>
        <taxon>Microcoleaceae</taxon>
        <taxon>Tychonema</taxon>
    </lineage>
</organism>
<accession>A0A2G4F1Y2</accession>
<evidence type="ECO:0000313" key="3">
    <source>
        <dbReference type="Proteomes" id="UP000226442"/>
    </source>
</evidence>
<proteinExistence type="predicted"/>
<dbReference type="AlphaFoldDB" id="A0A2G4F1Y2"/>